<gene>
    <name evidence="8" type="ORF">PRZ48_015274</name>
</gene>
<accession>A0ABR0DWM8</accession>
<keyword evidence="5" id="KW-0804">Transcription</keyword>
<dbReference type="CDD" id="cd12148">
    <property type="entry name" value="fungal_TF_MHR"/>
    <property type="match status" value="1"/>
</dbReference>
<keyword evidence="3" id="KW-0805">Transcription regulation</keyword>
<organism evidence="8 9">
    <name type="scientific">Zasmidium cellare</name>
    <name type="common">Wine cellar mold</name>
    <name type="synonym">Racodium cellare</name>
    <dbReference type="NCBI Taxonomy" id="395010"/>
    <lineage>
        <taxon>Eukaryota</taxon>
        <taxon>Fungi</taxon>
        <taxon>Dikarya</taxon>
        <taxon>Ascomycota</taxon>
        <taxon>Pezizomycotina</taxon>
        <taxon>Dothideomycetes</taxon>
        <taxon>Dothideomycetidae</taxon>
        <taxon>Mycosphaerellales</taxon>
        <taxon>Mycosphaerellaceae</taxon>
        <taxon>Zasmidium</taxon>
    </lineage>
</organism>
<evidence type="ECO:0008006" key="10">
    <source>
        <dbReference type="Google" id="ProtNLM"/>
    </source>
</evidence>
<evidence type="ECO:0000256" key="4">
    <source>
        <dbReference type="ARBA" id="ARBA00023125"/>
    </source>
</evidence>
<dbReference type="PANTHER" id="PTHR31779">
    <property type="entry name" value="2-NITROPROPANE DIOXYGENASE FAMILY, PUTATIVE (AFU_ORTHOLOGUE AFUA_2G17430)-RELATED"/>
    <property type="match status" value="1"/>
</dbReference>
<evidence type="ECO:0000313" key="9">
    <source>
        <dbReference type="Proteomes" id="UP001305779"/>
    </source>
</evidence>
<keyword evidence="1" id="KW-0479">Metal-binding</keyword>
<evidence type="ECO:0000313" key="8">
    <source>
        <dbReference type="EMBL" id="KAK4493607.1"/>
    </source>
</evidence>
<dbReference type="Proteomes" id="UP001305779">
    <property type="component" value="Unassembled WGS sequence"/>
</dbReference>
<evidence type="ECO:0000256" key="1">
    <source>
        <dbReference type="ARBA" id="ARBA00022723"/>
    </source>
</evidence>
<keyword evidence="4" id="KW-0238">DNA-binding</keyword>
<evidence type="ECO:0000256" key="2">
    <source>
        <dbReference type="ARBA" id="ARBA00022833"/>
    </source>
</evidence>
<dbReference type="InterPro" id="IPR052478">
    <property type="entry name" value="Metabolite_Synth_Reg"/>
</dbReference>
<reference evidence="8 9" key="1">
    <citation type="journal article" date="2023" name="G3 (Bethesda)">
        <title>A chromosome-level genome assembly of Zasmidium syzygii isolated from banana leaves.</title>
        <authorList>
            <person name="van Westerhoven A.C."/>
            <person name="Mehrabi R."/>
            <person name="Talebi R."/>
            <person name="Steentjes M.B.F."/>
            <person name="Corcolon B."/>
            <person name="Chong P.A."/>
            <person name="Kema G.H.J."/>
            <person name="Seidl M.F."/>
        </authorList>
    </citation>
    <scope>NUCLEOTIDE SEQUENCE [LARGE SCALE GENOMIC DNA]</scope>
    <source>
        <strain evidence="8 9">P124</strain>
    </source>
</reference>
<dbReference type="EMBL" id="JAXOVC010000016">
    <property type="protein sequence ID" value="KAK4493607.1"/>
    <property type="molecule type" value="Genomic_DNA"/>
</dbReference>
<dbReference type="PANTHER" id="PTHR31779:SF4">
    <property type="entry name" value="2-NITROPROPANE DIOXYGENASE FAMILY, PUTATIVE (AFU_ORTHOLOGUE AFUA_2G17430)-RELATED"/>
    <property type="match status" value="1"/>
</dbReference>
<evidence type="ECO:0000256" key="5">
    <source>
        <dbReference type="ARBA" id="ARBA00023163"/>
    </source>
</evidence>
<proteinExistence type="predicted"/>
<feature type="region of interest" description="Disordered" evidence="7">
    <location>
        <begin position="1"/>
        <end position="51"/>
    </location>
</feature>
<evidence type="ECO:0000256" key="3">
    <source>
        <dbReference type="ARBA" id="ARBA00023015"/>
    </source>
</evidence>
<name>A0ABR0DWM8_ZASCE</name>
<sequence>MATTTTGDRGVSAVTPAQSPAVVKPFNAGSPNPPAGGNESSEQRTGQAGSSAAMNFPHILSKDLGSDDAGNNATHTVAYNFGTRPEEASQQHASLSDLISLDDLASYSSVYFSTLGTIGDFIDARIYAQRCKKHYVDNGSTTDSTSFVFGAIAASMAALGSFLSSIKHPHEADLVQYAKAILDDPAYLRKPDVQFIIAYSLRVFYLRATTRPSNAWIASCTGLHLCEAVGLHEEESIKKIAAAAGAAQLGLDEDRLRRIFWVPWAGNAILSYEYDRSSVYLRTITTQEIMPIAGSVADQFVHMAQIIPGPNSPFELTAKPRTQTEDLFERLKALHAIELADPFLLITRADIAFCFYRRAYQLKMGIPDEFAQIVIDIGSTAVDAGVQLSKVAFFWNIIGSIFHFTCILLAIDTPQAATHISSAFKGLEALVTAADTKHTREALSMTRKLLDLHLGRKRKELAQLEPIQASYQPSQSPPDLPDPGNMINMPEFGYGIDWDQFILEPYLPMFNTDVQL</sequence>
<keyword evidence="2" id="KW-0862">Zinc</keyword>
<evidence type="ECO:0000256" key="7">
    <source>
        <dbReference type="SAM" id="MobiDB-lite"/>
    </source>
</evidence>
<evidence type="ECO:0000256" key="6">
    <source>
        <dbReference type="ARBA" id="ARBA00023242"/>
    </source>
</evidence>
<protein>
    <recommendedName>
        <fullName evidence="10">Transcription factor domain-containing protein</fullName>
    </recommendedName>
</protein>
<keyword evidence="9" id="KW-1185">Reference proteome</keyword>
<feature type="compositionally biased region" description="Polar residues" evidence="7">
    <location>
        <begin position="38"/>
        <end position="51"/>
    </location>
</feature>
<comment type="caution">
    <text evidence="8">The sequence shown here is derived from an EMBL/GenBank/DDBJ whole genome shotgun (WGS) entry which is preliminary data.</text>
</comment>
<keyword evidence="6" id="KW-0539">Nucleus</keyword>